<dbReference type="InterPro" id="IPR039651">
    <property type="entry name" value="FixC-like"/>
</dbReference>
<evidence type="ECO:0000259" key="5">
    <source>
        <dbReference type="Pfam" id="PF26311"/>
    </source>
</evidence>
<evidence type="ECO:0000256" key="4">
    <source>
        <dbReference type="ARBA" id="ARBA00023002"/>
    </source>
</evidence>
<evidence type="ECO:0000313" key="6">
    <source>
        <dbReference type="EMBL" id="GAH16224.1"/>
    </source>
</evidence>
<dbReference type="PANTHER" id="PTHR43624:SF2">
    <property type="entry name" value="ELECTRON TRANSFER FLAVOPROTEIN-QUINONE OXIDOREDUCTASE YDIS-RELATED"/>
    <property type="match status" value="1"/>
</dbReference>
<accession>X1EGF3</accession>
<dbReference type="SUPFAM" id="SSF51905">
    <property type="entry name" value="FAD/NAD(P)-binding domain"/>
    <property type="match status" value="1"/>
</dbReference>
<sequence>LLRGGKTEEYCAHLIPETGYSGMPKDLVGDGVILVGDAAGLLNTSFFHEGVNLAMASGLMAAETVIELRREKDFSKESLSIYKRKLENSFVLKDLRKFQKFSSLVDKNPEFLEEFPSLFAELVTDYFRVEEKSKAEIEKEIIRKFKKKVGFFKFSRKLFRFAQAMGWI</sequence>
<dbReference type="InterPro" id="IPR059103">
    <property type="entry name" value="FixC-like_C"/>
</dbReference>
<proteinExistence type="predicted"/>
<name>X1EGF3_9ZZZZ</name>
<evidence type="ECO:0000256" key="3">
    <source>
        <dbReference type="ARBA" id="ARBA00022827"/>
    </source>
</evidence>
<gene>
    <name evidence="6" type="ORF">S01H4_58644</name>
</gene>
<keyword evidence="3" id="KW-0274">FAD</keyword>
<evidence type="ECO:0000256" key="2">
    <source>
        <dbReference type="ARBA" id="ARBA00022630"/>
    </source>
</evidence>
<comment type="caution">
    <text evidence="6">The sequence shown here is derived from an EMBL/GenBank/DDBJ whole genome shotgun (WGS) entry which is preliminary data.</text>
</comment>
<protein>
    <recommendedName>
        <fullName evidence="5">FixC-like C-terminal domain-containing protein</fullName>
    </recommendedName>
</protein>
<dbReference type="Gene3D" id="3.50.50.60">
    <property type="entry name" value="FAD/NAD(P)-binding domain"/>
    <property type="match status" value="1"/>
</dbReference>
<feature type="non-terminal residue" evidence="6">
    <location>
        <position position="1"/>
    </location>
</feature>
<reference evidence="6" key="1">
    <citation type="journal article" date="2014" name="Front. Microbiol.">
        <title>High frequency of phylogenetically diverse reductive dehalogenase-homologous genes in deep subseafloor sedimentary metagenomes.</title>
        <authorList>
            <person name="Kawai M."/>
            <person name="Futagami T."/>
            <person name="Toyoda A."/>
            <person name="Takaki Y."/>
            <person name="Nishi S."/>
            <person name="Hori S."/>
            <person name="Arai W."/>
            <person name="Tsubouchi T."/>
            <person name="Morono Y."/>
            <person name="Uchiyama I."/>
            <person name="Ito T."/>
            <person name="Fujiyama A."/>
            <person name="Inagaki F."/>
            <person name="Takami H."/>
        </authorList>
    </citation>
    <scope>NUCLEOTIDE SEQUENCE</scope>
    <source>
        <strain evidence="6">Expedition CK06-06</strain>
    </source>
</reference>
<comment type="cofactor">
    <cofactor evidence="1">
        <name>FAD</name>
        <dbReference type="ChEBI" id="CHEBI:57692"/>
    </cofactor>
</comment>
<dbReference type="Pfam" id="PF26311">
    <property type="entry name" value="ETF-QO_FixC_C"/>
    <property type="match status" value="1"/>
</dbReference>
<evidence type="ECO:0000256" key="1">
    <source>
        <dbReference type="ARBA" id="ARBA00001974"/>
    </source>
</evidence>
<feature type="domain" description="FixC-like C-terminal" evidence="5">
    <location>
        <begin position="103"/>
        <end position="165"/>
    </location>
</feature>
<dbReference type="GO" id="GO:0016491">
    <property type="term" value="F:oxidoreductase activity"/>
    <property type="evidence" value="ECO:0007669"/>
    <property type="project" value="UniProtKB-KW"/>
</dbReference>
<dbReference type="EMBL" id="BART01034283">
    <property type="protein sequence ID" value="GAH16224.1"/>
    <property type="molecule type" value="Genomic_DNA"/>
</dbReference>
<organism evidence="6">
    <name type="scientific">marine sediment metagenome</name>
    <dbReference type="NCBI Taxonomy" id="412755"/>
    <lineage>
        <taxon>unclassified sequences</taxon>
        <taxon>metagenomes</taxon>
        <taxon>ecological metagenomes</taxon>
    </lineage>
</organism>
<keyword evidence="4" id="KW-0560">Oxidoreductase</keyword>
<dbReference type="InterPro" id="IPR036188">
    <property type="entry name" value="FAD/NAD-bd_sf"/>
</dbReference>
<dbReference type="PANTHER" id="PTHR43624">
    <property type="entry name" value="ELECTRON TRANSFER FLAVOPROTEIN-QUINONE OXIDOREDUCTASE YDIS-RELATED"/>
    <property type="match status" value="1"/>
</dbReference>
<dbReference type="AlphaFoldDB" id="X1EGF3"/>
<keyword evidence="2" id="KW-0285">Flavoprotein</keyword>